<protein>
    <submittedName>
        <fullName evidence="1">Uncharacterized protein</fullName>
    </submittedName>
</protein>
<keyword evidence="2" id="KW-1185">Reference proteome</keyword>
<comment type="caution">
    <text evidence="1">The sequence shown here is derived from an EMBL/GenBank/DDBJ whole genome shotgun (WGS) entry which is preliminary data.</text>
</comment>
<gene>
    <name evidence="1" type="ORF">HZH68_008059</name>
</gene>
<dbReference type="AlphaFoldDB" id="A0A834N7V6"/>
<proteinExistence type="predicted"/>
<dbReference type="EMBL" id="JACSDZ010000007">
    <property type="protein sequence ID" value="KAF7399467.1"/>
    <property type="molecule type" value="Genomic_DNA"/>
</dbReference>
<reference evidence="1" key="1">
    <citation type="journal article" date="2020" name="G3 (Bethesda)">
        <title>High-Quality Assemblies for Three Invasive Social Wasps from the &lt;i&gt;Vespula&lt;/i&gt; Genus.</title>
        <authorList>
            <person name="Harrop T.W.R."/>
            <person name="Guhlin J."/>
            <person name="McLaughlin G.M."/>
            <person name="Permina E."/>
            <person name="Stockwell P."/>
            <person name="Gilligan J."/>
            <person name="Le Lec M.F."/>
            <person name="Gruber M.A.M."/>
            <person name="Quinn O."/>
            <person name="Lovegrove M."/>
            <person name="Duncan E.J."/>
            <person name="Remnant E.J."/>
            <person name="Van Eeckhoven J."/>
            <person name="Graham B."/>
            <person name="Knapp R.A."/>
            <person name="Langford K.W."/>
            <person name="Kronenberg Z."/>
            <person name="Press M.O."/>
            <person name="Eacker S.M."/>
            <person name="Wilson-Rankin E.E."/>
            <person name="Purcell J."/>
            <person name="Lester P.J."/>
            <person name="Dearden P.K."/>
        </authorList>
    </citation>
    <scope>NUCLEOTIDE SEQUENCE</scope>
    <source>
        <strain evidence="1">Linc-1</strain>
    </source>
</reference>
<evidence type="ECO:0000313" key="1">
    <source>
        <dbReference type="EMBL" id="KAF7399467.1"/>
    </source>
</evidence>
<name>A0A834N7V6_VESGE</name>
<sequence length="138" mass="16288">MRRVYSVTNNKPMRRRTKISAEKVVAVINQFQRCVVFLNFVSWRKYGGLLLVDSSPSLMEYETWMRCQATEILFLGPLSPNSSLFYRVFFRSHRVSSQPLVSDHQIPIELFEYERFLSHSKAMIAPFDVREVLVEDYN</sequence>
<organism evidence="1 2">
    <name type="scientific">Vespula germanica</name>
    <name type="common">German yellow jacket</name>
    <name type="synonym">Paravespula germanica</name>
    <dbReference type="NCBI Taxonomy" id="30212"/>
    <lineage>
        <taxon>Eukaryota</taxon>
        <taxon>Metazoa</taxon>
        <taxon>Ecdysozoa</taxon>
        <taxon>Arthropoda</taxon>
        <taxon>Hexapoda</taxon>
        <taxon>Insecta</taxon>
        <taxon>Pterygota</taxon>
        <taxon>Neoptera</taxon>
        <taxon>Endopterygota</taxon>
        <taxon>Hymenoptera</taxon>
        <taxon>Apocrita</taxon>
        <taxon>Aculeata</taxon>
        <taxon>Vespoidea</taxon>
        <taxon>Vespidae</taxon>
        <taxon>Vespinae</taxon>
        <taxon>Vespula</taxon>
    </lineage>
</organism>
<dbReference type="Proteomes" id="UP000617340">
    <property type="component" value="Unassembled WGS sequence"/>
</dbReference>
<accession>A0A834N7V6</accession>
<evidence type="ECO:0000313" key="2">
    <source>
        <dbReference type="Proteomes" id="UP000617340"/>
    </source>
</evidence>